<keyword evidence="3" id="KW-1185">Reference proteome</keyword>
<evidence type="ECO:0000313" key="3">
    <source>
        <dbReference type="Proteomes" id="UP001458880"/>
    </source>
</evidence>
<dbReference type="EMBL" id="JASPKY010000020">
    <property type="protein sequence ID" value="KAK9752416.1"/>
    <property type="molecule type" value="Genomic_DNA"/>
</dbReference>
<feature type="compositionally biased region" description="Acidic residues" evidence="1">
    <location>
        <begin position="47"/>
        <end position="80"/>
    </location>
</feature>
<feature type="region of interest" description="Disordered" evidence="1">
    <location>
        <begin position="41"/>
        <end position="108"/>
    </location>
</feature>
<sequence>MCNRQGHKSADWFRHSNTQNFHKTVDNQRKNQGISLLEAMTASSESVEPDEIENDETLNESNPTEDEFSPEINSFDDESEQSSSTEQESLTKKESMTNPFRDVSQNVDNTTTPSEMLMLLLKFVCKAVKKTNFCGFITNVICKLCLRLKNCSQHICFGRQLEISTHDEKSDSTHNNLRDEVLAIPKAVIPLTGFETLHNNLRDEVLAIPKAVIPLTGFET</sequence>
<evidence type="ECO:0000313" key="2">
    <source>
        <dbReference type="EMBL" id="KAK9752416.1"/>
    </source>
</evidence>
<comment type="caution">
    <text evidence="2">The sequence shown here is derived from an EMBL/GenBank/DDBJ whole genome shotgun (WGS) entry which is preliminary data.</text>
</comment>
<reference evidence="2 3" key="1">
    <citation type="journal article" date="2024" name="BMC Genomics">
        <title>De novo assembly and annotation of Popillia japonica's genome with initial clues to its potential as an invasive pest.</title>
        <authorList>
            <person name="Cucini C."/>
            <person name="Boschi S."/>
            <person name="Funari R."/>
            <person name="Cardaioli E."/>
            <person name="Iannotti N."/>
            <person name="Marturano G."/>
            <person name="Paoli F."/>
            <person name="Bruttini M."/>
            <person name="Carapelli A."/>
            <person name="Frati F."/>
            <person name="Nardi F."/>
        </authorList>
    </citation>
    <scope>NUCLEOTIDE SEQUENCE [LARGE SCALE GENOMIC DNA]</scope>
    <source>
        <strain evidence="2">DMR45628</strain>
    </source>
</reference>
<evidence type="ECO:0000256" key="1">
    <source>
        <dbReference type="SAM" id="MobiDB-lite"/>
    </source>
</evidence>
<protein>
    <submittedName>
        <fullName evidence="2">Uncharacterized protein</fullName>
    </submittedName>
</protein>
<accession>A0AAW1N0Y5</accession>
<gene>
    <name evidence="2" type="ORF">QE152_g4208</name>
</gene>
<organism evidence="2 3">
    <name type="scientific">Popillia japonica</name>
    <name type="common">Japanese beetle</name>
    <dbReference type="NCBI Taxonomy" id="7064"/>
    <lineage>
        <taxon>Eukaryota</taxon>
        <taxon>Metazoa</taxon>
        <taxon>Ecdysozoa</taxon>
        <taxon>Arthropoda</taxon>
        <taxon>Hexapoda</taxon>
        <taxon>Insecta</taxon>
        <taxon>Pterygota</taxon>
        <taxon>Neoptera</taxon>
        <taxon>Endopterygota</taxon>
        <taxon>Coleoptera</taxon>
        <taxon>Polyphaga</taxon>
        <taxon>Scarabaeiformia</taxon>
        <taxon>Scarabaeidae</taxon>
        <taxon>Rutelinae</taxon>
        <taxon>Popillia</taxon>
    </lineage>
</organism>
<dbReference type="AlphaFoldDB" id="A0AAW1N0Y5"/>
<name>A0AAW1N0Y5_POPJA</name>
<proteinExistence type="predicted"/>
<dbReference type="Proteomes" id="UP001458880">
    <property type="component" value="Unassembled WGS sequence"/>
</dbReference>